<reference evidence="1" key="1">
    <citation type="submission" date="2014-11" db="EMBL/GenBank/DDBJ databases">
        <authorList>
            <person name="Amaro Gonzalez C."/>
        </authorList>
    </citation>
    <scope>NUCLEOTIDE SEQUENCE</scope>
</reference>
<accession>A0A0E9S8R4</accession>
<sequence length="55" mass="5906">MDPVLLPLLVIEDIWLTGSSGDTAVRVVTQFSPTLHHFLVSSLKTCDSLPAVSVV</sequence>
<dbReference type="EMBL" id="GBXM01070960">
    <property type="protein sequence ID" value="JAH37617.1"/>
    <property type="molecule type" value="Transcribed_RNA"/>
</dbReference>
<organism evidence="1">
    <name type="scientific">Anguilla anguilla</name>
    <name type="common">European freshwater eel</name>
    <name type="synonym">Muraena anguilla</name>
    <dbReference type="NCBI Taxonomy" id="7936"/>
    <lineage>
        <taxon>Eukaryota</taxon>
        <taxon>Metazoa</taxon>
        <taxon>Chordata</taxon>
        <taxon>Craniata</taxon>
        <taxon>Vertebrata</taxon>
        <taxon>Euteleostomi</taxon>
        <taxon>Actinopterygii</taxon>
        <taxon>Neopterygii</taxon>
        <taxon>Teleostei</taxon>
        <taxon>Anguilliformes</taxon>
        <taxon>Anguillidae</taxon>
        <taxon>Anguilla</taxon>
    </lineage>
</organism>
<name>A0A0E9S8R4_ANGAN</name>
<dbReference type="AlphaFoldDB" id="A0A0E9S8R4"/>
<protein>
    <submittedName>
        <fullName evidence="1">Uncharacterized protein</fullName>
    </submittedName>
</protein>
<reference evidence="1" key="2">
    <citation type="journal article" date="2015" name="Fish Shellfish Immunol.">
        <title>Early steps in the European eel (Anguilla anguilla)-Vibrio vulnificus interaction in the gills: Role of the RtxA13 toxin.</title>
        <authorList>
            <person name="Callol A."/>
            <person name="Pajuelo D."/>
            <person name="Ebbesson L."/>
            <person name="Teles M."/>
            <person name="MacKenzie S."/>
            <person name="Amaro C."/>
        </authorList>
    </citation>
    <scope>NUCLEOTIDE SEQUENCE</scope>
</reference>
<proteinExistence type="predicted"/>
<evidence type="ECO:0000313" key="1">
    <source>
        <dbReference type="EMBL" id="JAH37617.1"/>
    </source>
</evidence>